<dbReference type="InterPro" id="IPR000531">
    <property type="entry name" value="Beta-barrel_TonB"/>
</dbReference>
<evidence type="ECO:0000256" key="7">
    <source>
        <dbReference type="ARBA" id="ARBA00023065"/>
    </source>
</evidence>
<accession>A0A381XZF5</accession>
<gene>
    <name evidence="13" type="ORF">METZ01_LOCUS123033</name>
</gene>
<evidence type="ECO:0000259" key="12">
    <source>
        <dbReference type="Pfam" id="PF07715"/>
    </source>
</evidence>
<reference evidence="13" key="1">
    <citation type="submission" date="2018-05" db="EMBL/GenBank/DDBJ databases">
        <authorList>
            <person name="Lanie J.A."/>
            <person name="Ng W.-L."/>
            <person name="Kazmierczak K.M."/>
            <person name="Andrzejewski T.M."/>
            <person name="Davidsen T.M."/>
            <person name="Wayne K.J."/>
            <person name="Tettelin H."/>
            <person name="Glass J.I."/>
            <person name="Rusch D."/>
            <person name="Podicherti R."/>
            <person name="Tsui H.-C.T."/>
            <person name="Winkler M.E."/>
        </authorList>
    </citation>
    <scope>NUCLEOTIDE SEQUENCE</scope>
</reference>
<feature type="domain" description="TonB-dependent receptor-like beta-barrel" evidence="11">
    <location>
        <begin position="182"/>
        <end position="626"/>
    </location>
</feature>
<evidence type="ECO:0000256" key="9">
    <source>
        <dbReference type="ARBA" id="ARBA00023136"/>
    </source>
</evidence>
<evidence type="ECO:0000256" key="5">
    <source>
        <dbReference type="ARBA" id="ARBA00022729"/>
    </source>
</evidence>
<keyword evidence="9" id="KW-0472">Membrane</keyword>
<evidence type="ECO:0000256" key="2">
    <source>
        <dbReference type="ARBA" id="ARBA00022448"/>
    </source>
</evidence>
<dbReference type="EMBL" id="UINC01016951">
    <property type="protein sequence ID" value="SVA70179.1"/>
    <property type="molecule type" value="Genomic_DNA"/>
</dbReference>
<keyword evidence="7" id="KW-0406">Ion transport</keyword>
<dbReference type="InterPro" id="IPR036942">
    <property type="entry name" value="Beta-barrel_TonB_sf"/>
</dbReference>
<dbReference type="GO" id="GO:0009279">
    <property type="term" value="C:cell outer membrane"/>
    <property type="evidence" value="ECO:0007669"/>
    <property type="project" value="UniProtKB-SubCell"/>
</dbReference>
<dbReference type="InterPro" id="IPR012910">
    <property type="entry name" value="Plug_dom"/>
</dbReference>
<keyword evidence="10" id="KW-0998">Cell outer membrane</keyword>
<name>A0A381XZF5_9ZZZZ</name>
<evidence type="ECO:0000256" key="6">
    <source>
        <dbReference type="ARBA" id="ARBA00023004"/>
    </source>
</evidence>
<evidence type="ECO:0000313" key="13">
    <source>
        <dbReference type="EMBL" id="SVA70179.1"/>
    </source>
</evidence>
<protein>
    <recommendedName>
        <fullName evidence="14">TonB-dependent receptor plug domain-containing protein</fullName>
    </recommendedName>
</protein>
<dbReference type="PANTHER" id="PTHR32552:SF68">
    <property type="entry name" value="FERRICHROME OUTER MEMBRANE TRANSPORTER_PHAGE RECEPTOR"/>
    <property type="match status" value="1"/>
</dbReference>
<keyword evidence="6" id="KW-0408">Iron</keyword>
<proteinExistence type="predicted"/>
<dbReference type="InterPro" id="IPR039426">
    <property type="entry name" value="TonB-dep_rcpt-like"/>
</dbReference>
<evidence type="ECO:0000256" key="4">
    <source>
        <dbReference type="ARBA" id="ARBA00022692"/>
    </source>
</evidence>
<comment type="subcellular location">
    <subcellularLocation>
        <location evidence="1">Cell outer membrane</location>
        <topology evidence="1">Multi-pass membrane protein</topology>
    </subcellularLocation>
</comment>
<dbReference type="Gene3D" id="2.170.130.10">
    <property type="entry name" value="TonB-dependent receptor, plug domain"/>
    <property type="match status" value="1"/>
</dbReference>
<keyword evidence="3" id="KW-0410">Iron transport</keyword>
<dbReference type="PROSITE" id="PS52016">
    <property type="entry name" value="TONB_DEPENDENT_REC_3"/>
    <property type="match status" value="1"/>
</dbReference>
<keyword evidence="5" id="KW-0732">Signal</keyword>
<dbReference type="GO" id="GO:0015344">
    <property type="term" value="F:siderophore uptake transmembrane transporter activity"/>
    <property type="evidence" value="ECO:0007669"/>
    <property type="project" value="TreeGrafter"/>
</dbReference>
<keyword evidence="2" id="KW-0813">Transport</keyword>
<dbReference type="Pfam" id="PF07715">
    <property type="entry name" value="Plug"/>
    <property type="match status" value="1"/>
</dbReference>
<feature type="domain" description="TonB-dependent receptor plug" evidence="12">
    <location>
        <begin position="68"/>
        <end position="159"/>
    </location>
</feature>
<keyword evidence="4" id="KW-0812">Transmembrane</keyword>
<dbReference type="InterPro" id="IPR037066">
    <property type="entry name" value="Plug_dom_sf"/>
</dbReference>
<dbReference type="Gene3D" id="2.40.170.20">
    <property type="entry name" value="TonB-dependent receptor, beta-barrel domain"/>
    <property type="match status" value="1"/>
</dbReference>
<organism evidence="13">
    <name type="scientific">marine metagenome</name>
    <dbReference type="NCBI Taxonomy" id="408172"/>
    <lineage>
        <taxon>unclassified sequences</taxon>
        <taxon>metagenomes</taxon>
        <taxon>ecological metagenomes</taxon>
    </lineage>
</organism>
<feature type="non-terminal residue" evidence="13">
    <location>
        <position position="632"/>
    </location>
</feature>
<keyword evidence="8" id="KW-0798">TonB box</keyword>
<evidence type="ECO:0000256" key="10">
    <source>
        <dbReference type="ARBA" id="ARBA00023237"/>
    </source>
</evidence>
<dbReference type="Pfam" id="PF00593">
    <property type="entry name" value="TonB_dep_Rec_b-barrel"/>
    <property type="match status" value="1"/>
</dbReference>
<evidence type="ECO:0000256" key="8">
    <source>
        <dbReference type="ARBA" id="ARBA00023077"/>
    </source>
</evidence>
<sequence>MLIYGVIFASLLLNAEWSIAQSSPQKESHADETLPVLEVTATRSKKGITNVPAALSKTLSREIRFGLPQLSLDESLTSIPGVFFQNQFNSVQDLRVSIRGFGARSAFGIRGVKVLVDGISHTLPDGQAQVDSIDPGIIDSIEILRGPSSSLYGGASGGVISIITNQGNGLGSTFENQLEFGQFGLKKNWLNVGGISGPLNYRLYASYLSWEGYRDHSATENSLVNGKFQLQTGSNSKWTLIFNHFYSPWAEDPGALTKAQVESNRQGADSRSITFDVGEEVKQNNLALIYQKNLSTYKFSITAHLNRRLFKNKLPFTSGGRVEFERWAPGIKGRSIVEMEVFGKPGRLISGVDFALQSDDRKRFDNNNGTPGDKTLDRLETVYNLGPYLRAEWQWTPRLEVVGGFRYDRVNFKLDDAYLDDGDQSDNRTLSELSGTVGSVLHWNESINLYTNVTTVFETPTTTELANDPEGGSGFNNDLNSQHSVSYEVGLKGRTASGLELDLALFIIRSKDELISYEIDSSPGRTFYKNAGQSRRVGLEARLVNHPANWIKTSFSYTFSDFKFTEFDDSGVDQSGHFIPGIPEHHLSLNLDMFSKSGWFARGEIQYVSSFFVDNGNTVKNSSHTKSRLTIG</sequence>
<evidence type="ECO:0000256" key="1">
    <source>
        <dbReference type="ARBA" id="ARBA00004571"/>
    </source>
</evidence>
<evidence type="ECO:0000259" key="11">
    <source>
        <dbReference type="Pfam" id="PF00593"/>
    </source>
</evidence>
<evidence type="ECO:0000256" key="3">
    <source>
        <dbReference type="ARBA" id="ARBA00022496"/>
    </source>
</evidence>
<dbReference type="AlphaFoldDB" id="A0A381XZF5"/>
<dbReference type="SUPFAM" id="SSF56935">
    <property type="entry name" value="Porins"/>
    <property type="match status" value="1"/>
</dbReference>
<evidence type="ECO:0008006" key="14">
    <source>
        <dbReference type="Google" id="ProtNLM"/>
    </source>
</evidence>
<dbReference type="PANTHER" id="PTHR32552">
    <property type="entry name" value="FERRICHROME IRON RECEPTOR-RELATED"/>
    <property type="match status" value="1"/>
</dbReference>